<keyword evidence="3" id="KW-1185">Reference proteome</keyword>
<name>A0A545ST32_9GAMM</name>
<protein>
    <recommendedName>
        <fullName evidence="4">Pectinacetylesterase</fullName>
    </recommendedName>
</protein>
<accession>A0A545ST32</accession>
<organism evidence="2 3">
    <name type="scientific">Exilibacterium tricleocarpae</name>
    <dbReference type="NCBI Taxonomy" id="2591008"/>
    <lineage>
        <taxon>Bacteria</taxon>
        <taxon>Pseudomonadati</taxon>
        <taxon>Pseudomonadota</taxon>
        <taxon>Gammaproteobacteria</taxon>
        <taxon>Cellvibrionales</taxon>
        <taxon>Cellvibrionaceae</taxon>
        <taxon>Exilibacterium</taxon>
    </lineage>
</organism>
<dbReference type="RefSeq" id="WP_142929471.1">
    <property type="nucleotide sequence ID" value="NZ_ML660107.1"/>
</dbReference>
<dbReference type="SUPFAM" id="SSF53474">
    <property type="entry name" value="alpha/beta-Hydrolases"/>
    <property type="match status" value="1"/>
</dbReference>
<feature type="chain" id="PRO_5022086941" description="Pectinacetylesterase" evidence="1">
    <location>
        <begin position="25"/>
        <end position="435"/>
    </location>
</feature>
<proteinExistence type="predicted"/>
<keyword evidence="1" id="KW-0732">Signal</keyword>
<dbReference type="InterPro" id="IPR004963">
    <property type="entry name" value="PAE/NOTUM"/>
</dbReference>
<evidence type="ECO:0000256" key="1">
    <source>
        <dbReference type="SAM" id="SignalP"/>
    </source>
</evidence>
<dbReference type="PANTHER" id="PTHR21562">
    <property type="entry name" value="NOTUM-RELATED"/>
    <property type="match status" value="1"/>
</dbReference>
<dbReference type="AlphaFoldDB" id="A0A545ST32"/>
<comment type="caution">
    <text evidence="2">The sequence shown here is derived from an EMBL/GenBank/DDBJ whole genome shotgun (WGS) entry which is preliminary data.</text>
</comment>
<evidence type="ECO:0000313" key="3">
    <source>
        <dbReference type="Proteomes" id="UP000319732"/>
    </source>
</evidence>
<reference evidence="2 3" key="1">
    <citation type="submission" date="2019-06" db="EMBL/GenBank/DDBJ databases">
        <title>Whole genome sequence for Cellvibrionaceae sp. R142.</title>
        <authorList>
            <person name="Wang G."/>
        </authorList>
    </citation>
    <scope>NUCLEOTIDE SEQUENCE [LARGE SCALE GENOMIC DNA]</scope>
    <source>
        <strain evidence="2 3">R142</strain>
    </source>
</reference>
<dbReference type="PANTHER" id="PTHR21562:SF83">
    <property type="entry name" value="PECTIN ACETYLESTERASE 4"/>
    <property type="match status" value="1"/>
</dbReference>
<dbReference type="Proteomes" id="UP000319732">
    <property type="component" value="Unassembled WGS sequence"/>
</dbReference>
<feature type="signal peptide" evidence="1">
    <location>
        <begin position="1"/>
        <end position="24"/>
    </location>
</feature>
<dbReference type="InterPro" id="IPR029058">
    <property type="entry name" value="AB_hydrolase_fold"/>
</dbReference>
<dbReference type="OrthoDB" id="9802991at2"/>
<dbReference type="GO" id="GO:0016787">
    <property type="term" value="F:hydrolase activity"/>
    <property type="evidence" value="ECO:0007669"/>
    <property type="project" value="InterPro"/>
</dbReference>
<evidence type="ECO:0000313" key="2">
    <source>
        <dbReference type="EMBL" id="TQV68130.1"/>
    </source>
</evidence>
<evidence type="ECO:0008006" key="4">
    <source>
        <dbReference type="Google" id="ProtNLM"/>
    </source>
</evidence>
<dbReference type="EMBL" id="VHSG01000029">
    <property type="protein sequence ID" value="TQV68130.1"/>
    <property type="molecule type" value="Genomic_DNA"/>
</dbReference>
<sequence length="435" mass="48270">MSKNFPYRSKALLLGLLAAWLAPAAWSVGIEDVVDGGNNYAWERVEIPGTVCSDGSQYKFWVHDSPASSDLLILFEGGGACWDYEGCSGALGLLGAANPNGLADDYITQFKAQYVSPLVNGADPGLPTRPKKDITTKGWDVVYMPYCTGDVHTGNSVQVYEDPTGVNPPITFRHMGYHNTIEALDWLAVRFPSINKLLVTGFSAGGIAAGAGYYFAERTLKPSAGYMLNDTGPLFPAPDASFKSRQLHETIRVAWGLDDVLSTLPASFDINDFGSATDMIATEFPNDQLAYTGYSSDFNFSRFSYERFFPGSTTADILAMWREDQANLIAEMNQHANFSYHIPWQRPINDSHCSTIITFIGSHSCPSIRKKRWYEYFEFPFTQTWKCPDGFNNMDAFLARWIDGNEVIRDLEPENNYNNEDPGMQIVSGPINDAL</sequence>
<gene>
    <name evidence="2" type="ORF">FKG94_23865</name>
</gene>